<dbReference type="InterPro" id="IPR055222">
    <property type="entry name" value="PRISE-like_Rossmann-fold"/>
</dbReference>
<comment type="caution">
    <text evidence="2">The sequence shown here is derived from an EMBL/GenBank/DDBJ whole genome shotgun (WGS) entry which is preliminary data.</text>
</comment>
<dbReference type="PANTHER" id="PTHR32487:SF8">
    <property type="entry name" value="NAD-DEPENDENT EPIMERASE_DEHYDRATASE DOMAIN-CONTAINING PROTEIN"/>
    <property type="match status" value="1"/>
</dbReference>
<dbReference type="CDD" id="cd08948">
    <property type="entry name" value="5beta-POR_like_SDR_a"/>
    <property type="match status" value="1"/>
</dbReference>
<dbReference type="SUPFAM" id="SSF51735">
    <property type="entry name" value="NAD(P)-binding Rossmann-fold domains"/>
    <property type="match status" value="1"/>
</dbReference>
<name>A0A3M6XC42_HORWE</name>
<reference evidence="2 3" key="1">
    <citation type="journal article" date="2018" name="BMC Genomics">
        <title>Genomic evidence for intraspecific hybridization in a clonal and extremely halotolerant yeast.</title>
        <authorList>
            <person name="Gostincar C."/>
            <person name="Stajich J.E."/>
            <person name="Zupancic J."/>
            <person name="Zalar P."/>
            <person name="Gunde-Cimerman N."/>
        </authorList>
    </citation>
    <scope>NUCLEOTIDE SEQUENCE [LARGE SCALE GENOMIC DNA]</scope>
    <source>
        <strain evidence="2 3">EXF-6656</strain>
    </source>
</reference>
<accession>A0A3M6XC42</accession>
<dbReference type="EMBL" id="QWIJ01000071">
    <property type="protein sequence ID" value="RMX88413.1"/>
    <property type="molecule type" value="Genomic_DNA"/>
</dbReference>
<dbReference type="Gene3D" id="3.40.50.720">
    <property type="entry name" value="NAD(P)-binding Rossmann-like Domain"/>
    <property type="match status" value="1"/>
</dbReference>
<dbReference type="Proteomes" id="UP000281245">
    <property type="component" value="Unassembled WGS sequence"/>
</dbReference>
<dbReference type="AlphaFoldDB" id="A0A3M6XC42"/>
<dbReference type="Pfam" id="PF22917">
    <property type="entry name" value="PRISE"/>
    <property type="match status" value="1"/>
</dbReference>
<evidence type="ECO:0000313" key="3">
    <source>
        <dbReference type="Proteomes" id="UP000281245"/>
    </source>
</evidence>
<protein>
    <recommendedName>
        <fullName evidence="1">PRISE-like Rossmann-fold domain-containing protein</fullName>
    </recommendedName>
</protein>
<sequence>MAHALIFGASGISGWALLNQLRTYPTTTAFSRITAVTNRPYSLQQAQIPQDDRIVIASGVDLRKTPEQVAETIRGKVSDAETVTHVFFAAYIQEDNYEALSKTNEHLLRAAVCASEQLSSTLKSVVLQTGGKGYGLEFAKELEVKALLSEDMPRIPEPYYSKIFYYNQIDLMNELSRGKRWTWTEIRPDGVVGFVPGSNAMNMAQGFGLYLTLQRAVKGKGAVVPYPGHMHGYHAKHGDTFQDILARMEIHTALHPEICGNGQAFNITDAQKPVTWAELWPKLCEHFGLVGSKPSESPQDLGAFVKRHEDVWRAIAKKYGLNEELVAQQGWGHTQYMIVDFDFDRQMDLSKARSVGFEEEIDTAQGYLIAWERMRAAKILPPREALDTLQSRI</sequence>
<dbReference type="PANTHER" id="PTHR32487">
    <property type="entry name" value="3-OXO-DELTA(4,5)-STEROID 5-BETA-REDUCTASE"/>
    <property type="match status" value="1"/>
</dbReference>
<gene>
    <name evidence="2" type="ORF">D0869_01647</name>
</gene>
<dbReference type="InterPro" id="IPR036291">
    <property type="entry name" value="NAD(P)-bd_dom_sf"/>
</dbReference>
<dbReference type="OrthoDB" id="1731983at2759"/>
<evidence type="ECO:0000259" key="1">
    <source>
        <dbReference type="Pfam" id="PF22917"/>
    </source>
</evidence>
<proteinExistence type="predicted"/>
<feature type="domain" description="PRISE-like Rossmann-fold" evidence="1">
    <location>
        <begin position="4"/>
        <end position="381"/>
    </location>
</feature>
<organism evidence="2 3">
    <name type="scientific">Hortaea werneckii</name>
    <name type="common">Black yeast</name>
    <name type="synonym">Cladosporium werneckii</name>
    <dbReference type="NCBI Taxonomy" id="91943"/>
    <lineage>
        <taxon>Eukaryota</taxon>
        <taxon>Fungi</taxon>
        <taxon>Dikarya</taxon>
        <taxon>Ascomycota</taxon>
        <taxon>Pezizomycotina</taxon>
        <taxon>Dothideomycetes</taxon>
        <taxon>Dothideomycetidae</taxon>
        <taxon>Mycosphaerellales</taxon>
        <taxon>Teratosphaeriaceae</taxon>
        <taxon>Hortaea</taxon>
    </lineage>
</organism>
<evidence type="ECO:0000313" key="2">
    <source>
        <dbReference type="EMBL" id="RMX88413.1"/>
    </source>
</evidence>